<keyword evidence="3" id="KW-0560">Oxidoreductase</keyword>
<reference evidence="4" key="2">
    <citation type="submission" date="2020-04" db="EMBL/GenBank/DDBJ databases">
        <authorList>
            <person name="Santos R.A.C."/>
            <person name="Steenwyk J.L."/>
            <person name="Rivero-Menendez O."/>
            <person name="Mead M.E."/>
            <person name="Silva L.P."/>
            <person name="Bastos R.W."/>
            <person name="Alastruey-Izquierdo A."/>
            <person name="Goldman G.H."/>
            <person name="Rokas A."/>
        </authorList>
    </citation>
    <scope>NUCLEOTIDE SEQUENCE</scope>
    <source>
        <strain evidence="4">CNM-CM6805</strain>
    </source>
</reference>
<evidence type="ECO:0000256" key="1">
    <source>
        <dbReference type="ARBA" id="ARBA00006484"/>
    </source>
</evidence>
<reference evidence="4" key="1">
    <citation type="journal article" date="2020" name="bioRxiv">
        <title>Genomic and phenotypic heterogeneity of clinical isolates of the human pathogens Aspergillus fumigatus, Aspergillus lentulus and Aspergillus fumigatiaffinis.</title>
        <authorList>
            <person name="dos Santos R.A.C."/>
            <person name="Steenwyk J.L."/>
            <person name="Rivero-Menendez O."/>
            <person name="Mead M.E."/>
            <person name="Silva L.P."/>
            <person name="Bastos R.W."/>
            <person name="Alastruey-Izquierdo A."/>
            <person name="Goldman G.H."/>
            <person name="Rokas A."/>
        </authorList>
    </citation>
    <scope>NUCLEOTIDE SEQUENCE</scope>
    <source>
        <strain evidence="4">CNM-CM6805</strain>
    </source>
</reference>
<comment type="caution">
    <text evidence="4">The sequence shown here is derived from an EMBL/GenBank/DDBJ whole genome shotgun (WGS) entry which is preliminary data.</text>
</comment>
<evidence type="ECO:0000313" key="5">
    <source>
        <dbReference type="Proteomes" id="UP000653565"/>
    </source>
</evidence>
<proteinExistence type="inferred from homology"/>
<evidence type="ECO:0000313" key="4">
    <source>
        <dbReference type="EMBL" id="KAF4239449.1"/>
    </source>
</evidence>
<dbReference type="InterPro" id="IPR020904">
    <property type="entry name" value="Sc_DH/Rdtase_CS"/>
</dbReference>
<sequence>MAAPLTKKVFAITGAASGMGLATAKLLLSRGALLGLTDINSKGLQQFQDSLDPSQRARIMTQPIDITNREGVKSFLDNTKAQFGHLNGVANVAGTCGKLMGSHQIWQTPDEEYDLIMNTNVRGVFNFLREALRPGYLEPSSSIVNVSSLYGLKGAPMSGPYCTSKHAIIGLTKAAAQEAGKNGIRVNAVCPGAVLTPLMQSTADRFGGNPVINTPLPRVGEPSEVASTVAFLLGPESTFVTGAIWPVDGGASA</sequence>
<protein>
    <submittedName>
        <fullName evidence="4">Uncharacterized protein</fullName>
    </submittedName>
</protein>
<dbReference type="OrthoDB" id="1669814at2759"/>
<dbReference type="PANTHER" id="PTHR24321:SF8">
    <property type="entry name" value="ESTRADIOL 17-BETA-DEHYDROGENASE 8-RELATED"/>
    <property type="match status" value="1"/>
</dbReference>
<evidence type="ECO:0000256" key="3">
    <source>
        <dbReference type="ARBA" id="ARBA00023002"/>
    </source>
</evidence>
<dbReference type="GO" id="GO:0016491">
    <property type="term" value="F:oxidoreductase activity"/>
    <property type="evidence" value="ECO:0007669"/>
    <property type="project" value="UniProtKB-KW"/>
</dbReference>
<dbReference type="GO" id="GO:0044550">
    <property type="term" value="P:secondary metabolite biosynthetic process"/>
    <property type="evidence" value="ECO:0007669"/>
    <property type="project" value="UniProtKB-ARBA"/>
</dbReference>
<dbReference type="FunFam" id="3.40.50.720:FF:000084">
    <property type="entry name" value="Short-chain dehydrogenase reductase"/>
    <property type="match status" value="1"/>
</dbReference>
<keyword evidence="2" id="KW-0521">NADP</keyword>
<name>A0A8H4H6W0_9EURO</name>
<dbReference type="InterPro" id="IPR036291">
    <property type="entry name" value="NAD(P)-bd_dom_sf"/>
</dbReference>
<dbReference type="Pfam" id="PF13561">
    <property type="entry name" value="adh_short_C2"/>
    <property type="match status" value="1"/>
</dbReference>
<dbReference type="Proteomes" id="UP000653565">
    <property type="component" value="Unassembled WGS sequence"/>
</dbReference>
<organism evidence="4 5">
    <name type="scientific">Aspergillus fumigatiaffinis</name>
    <dbReference type="NCBI Taxonomy" id="340414"/>
    <lineage>
        <taxon>Eukaryota</taxon>
        <taxon>Fungi</taxon>
        <taxon>Dikarya</taxon>
        <taxon>Ascomycota</taxon>
        <taxon>Pezizomycotina</taxon>
        <taxon>Eurotiomycetes</taxon>
        <taxon>Eurotiomycetidae</taxon>
        <taxon>Eurotiales</taxon>
        <taxon>Aspergillaceae</taxon>
        <taxon>Aspergillus</taxon>
        <taxon>Aspergillus subgen. Fumigati</taxon>
    </lineage>
</organism>
<dbReference type="InterPro" id="IPR002347">
    <property type="entry name" value="SDR_fam"/>
</dbReference>
<gene>
    <name evidence="4" type="ORF">CNMCM6805_005871</name>
</gene>
<dbReference type="AlphaFoldDB" id="A0A8H4H6W0"/>
<accession>A0A8H4H6W0</accession>
<dbReference type="SUPFAM" id="SSF51735">
    <property type="entry name" value="NAD(P)-binding Rossmann-fold domains"/>
    <property type="match status" value="1"/>
</dbReference>
<evidence type="ECO:0000256" key="2">
    <source>
        <dbReference type="ARBA" id="ARBA00022857"/>
    </source>
</evidence>
<dbReference type="PRINTS" id="PR00080">
    <property type="entry name" value="SDRFAMILY"/>
</dbReference>
<dbReference type="PRINTS" id="PR00081">
    <property type="entry name" value="GDHRDH"/>
</dbReference>
<dbReference type="EMBL" id="JAAAPX010000032">
    <property type="protein sequence ID" value="KAF4239449.1"/>
    <property type="molecule type" value="Genomic_DNA"/>
</dbReference>
<comment type="similarity">
    <text evidence="1">Belongs to the short-chain dehydrogenases/reductases (SDR) family.</text>
</comment>
<dbReference type="PROSITE" id="PS00061">
    <property type="entry name" value="ADH_SHORT"/>
    <property type="match status" value="1"/>
</dbReference>
<dbReference type="Gene3D" id="3.40.50.720">
    <property type="entry name" value="NAD(P)-binding Rossmann-like Domain"/>
    <property type="match status" value="1"/>
</dbReference>
<dbReference type="CDD" id="cd05233">
    <property type="entry name" value="SDR_c"/>
    <property type="match status" value="1"/>
</dbReference>
<keyword evidence="5" id="KW-1185">Reference proteome</keyword>
<dbReference type="PANTHER" id="PTHR24321">
    <property type="entry name" value="DEHYDROGENASES, SHORT CHAIN"/>
    <property type="match status" value="1"/>
</dbReference>